<evidence type="ECO:0000313" key="3">
    <source>
        <dbReference type="EMBL" id="KYG66689.1"/>
    </source>
</evidence>
<comment type="function">
    <text evidence="2">NDH-1 shuttles electrons from NADH, via FMN and iron-sulfur (Fe-S) centers, to quinones in the respiratory chain. Couples the redox reaction to proton translocation (for every two electrons transferred, four hydrogen ions are translocated across the cytoplasmic membrane), and thus conserves the redox energy in a proton gradient.</text>
</comment>
<accession>A0A150WQW1</accession>
<comment type="subcellular location">
    <subcellularLocation>
        <location evidence="2">Cell membrane</location>
        <topology evidence="2">Multi-pass membrane protein</topology>
    </subcellularLocation>
</comment>
<comment type="caution">
    <text evidence="3">The sequence shown here is derived from an EMBL/GenBank/DDBJ whole genome shotgun (WGS) entry which is preliminary data.</text>
</comment>
<keyword evidence="2" id="KW-0520">NAD</keyword>
<comment type="similarity">
    <text evidence="1 2">Belongs to the complex I subunit 6 family.</text>
</comment>
<keyword evidence="2" id="KW-0812">Transmembrane</keyword>
<dbReference type="AlphaFoldDB" id="A0A150WQW1"/>
<feature type="transmembrane region" description="Helical" evidence="2">
    <location>
        <begin position="97"/>
        <end position="118"/>
    </location>
</feature>
<dbReference type="Pfam" id="PF00499">
    <property type="entry name" value="Oxidored_q3"/>
    <property type="match status" value="1"/>
</dbReference>
<dbReference type="EC" id="7.1.1.-" evidence="2"/>
<feature type="transmembrane region" description="Helical" evidence="2">
    <location>
        <begin position="59"/>
        <end position="77"/>
    </location>
</feature>
<dbReference type="PANTHER" id="PTHR33269">
    <property type="entry name" value="NADH-UBIQUINONE OXIDOREDUCTASE CHAIN 6"/>
    <property type="match status" value="1"/>
</dbReference>
<evidence type="ECO:0000313" key="4">
    <source>
        <dbReference type="Proteomes" id="UP000075320"/>
    </source>
</evidence>
<dbReference type="RefSeq" id="WP_061834265.1">
    <property type="nucleotide sequence ID" value="NZ_LUKE01000001.1"/>
</dbReference>
<sequence>MTADAFLFWFLAFVVLASGLSVILMNNPIYSALCLAMTMVGISALFVTLNAFFIAGVQLIVYAGAVMVLFVMVLMLFDLKAEVQAFTRGRVTGALKIASVGLLAGLIVAAITVSMSLIPEKTTDNPVMVGNGMETTKALGNILFSKYIFGFEALGVLLLVIAVGAVALARSKGGTHEH</sequence>
<feature type="transmembrane region" description="Helical" evidence="2">
    <location>
        <begin position="6"/>
        <end position="25"/>
    </location>
</feature>
<reference evidence="3 4" key="1">
    <citation type="submission" date="2016-03" db="EMBL/GenBank/DDBJ databases">
        <authorList>
            <person name="Ploux O."/>
        </authorList>
    </citation>
    <scope>NUCLEOTIDE SEQUENCE [LARGE SCALE GENOMIC DNA]</scope>
    <source>
        <strain evidence="3 4">R0</strain>
    </source>
</reference>
<comment type="catalytic activity">
    <reaction evidence="2">
        <text>a quinone + NADH + 5 H(+)(in) = a quinol + NAD(+) + 4 H(+)(out)</text>
        <dbReference type="Rhea" id="RHEA:57888"/>
        <dbReference type="ChEBI" id="CHEBI:15378"/>
        <dbReference type="ChEBI" id="CHEBI:24646"/>
        <dbReference type="ChEBI" id="CHEBI:57540"/>
        <dbReference type="ChEBI" id="CHEBI:57945"/>
        <dbReference type="ChEBI" id="CHEBI:132124"/>
    </reaction>
</comment>
<dbReference type="GO" id="GO:0005886">
    <property type="term" value="C:plasma membrane"/>
    <property type="evidence" value="ECO:0007669"/>
    <property type="project" value="UniProtKB-SubCell"/>
</dbReference>
<keyword evidence="2" id="KW-1133">Transmembrane helix</keyword>
<name>A0A150WQW1_BDEBC</name>
<dbReference type="GO" id="GO:0008137">
    <property type="term" value="F:NADH dehydrogenase (ubiquinone) activity"/>
    <property type="evidence" value="ECO:0007669"/>
    <property type="project" value="UniProtKB-UniRule"/>
</dbReference>
<evidence type="ECO:0000256" key="1">
    <source>
        <dbReference type="ARBA" id="ARBA00005698"/>
    </source>
</evidence>
<organism evidence="3 4">
    <name type="scientific">Bdellovibrio bacteriovorus</name>
    <dbReference type="NCBI Taxonomy" id="959"/>
    <lineage>
        <taxon>Bacteria</taxon>
        <taxon>Pseudomonadati</taxon>
        <taxon>Bdellovibrionota</taxon>
        <taxon>Bdellovibrionia</taxon>
        <taxon>Bdellovibrionales</taxon>
        <taxon>Pseudobdellovibrionaceae</taxon>
        <taxon>Bdellovibrio</taxon>
    </lineage>
</organism>
<keyword evidence="4" id="KW-1185">Reference proteome</keyword>
<dbReference type="Gene3D" id="1.20.120.1200">
    <property type="entry name" value="NADH-ubiquinone/plastoquinone oxidoreductase chain 6, subunit NuoJ"/>
    <property type="match status" value="1"/>
</dbReference>
<proteinExistence type="inferred from homology"/>
<keyword evidence="2" id="KW-0472">Membrane</keyword>
<dbReference type="OrthoDB" id="5293968at2"/>
<dbReference type="Proteomes" id="UP000075320">
    <property type="component" value="Unassembled WGS sequence"/>
</dbReference>
<dbReference type="PANTHER" id="PTHR33269:SF17">
    <property type="entry name" value="NADH-UBIQUINONE OXIDOREDUCTASE CHAIN 6"/>
    <property type="match status" value="1"/>
</dbReference>
<dbReference type="InterPro" id="IPR001457">
    <property type="entry name" value="NADH_UbQ/plastoQ_OxRdtase_su6"/>
</dbReference>
<dbReference type="EMBL" id="LUKE01000001">
    <property type="protein sequence ID" value="KYG66689.1"/>
    <property type="molecule type" value="Genomic_DNA"/>
</dbReference>
<gene>
    <name evidence="3" type="ORF">AZI86_06495</name>
</gene>
<dbReference type="GO" id="GO:0048038">
    <property type="term" value="F:quinone binding"/>
    <property type="evidence" value="ECO:0007669"/>
    <property type="project" value="UniProtKB-UniRule"/>
</dbReference>
<evidence type="ECO:0000256" key="2">
    <source>
        <dbReference type="RuleBase" id="RU004429"/>
    </source>
</evidence>
<protein>
    <recommendedName>
        <fullName evidence="2">NADH-quinone oxidoreductase subunit J</fullName>
        <ecNumber evidence="2">7.1.1.-</ecNumber>
    </recommendedName>
</protein>
<keyword evidence="2" id="KW-1003">Cell membrane</keyword>
<dbReference type="InterPro" id="IPR042106">
    <property type="entry name" value="Nuo/plastoQ_OxRdtase_6_NuoJ"/>
</dbReference>
<feature type="transmembrane region" description="Helical" evidence="2">
    <location>
        <begin position="147"/>
        <end position="169"/>
    </location>
</feature>
<keyword evidence="2" id="KW-0874">Quinone</keyword>
<feature type="transmembrane region" description="Helical" evidence="2">
    <location>
        <begin position="32"/>
        <end position="53"/>
    </location>
</feature>